<keyword evidence="2" id="KW-1185">Reference proteome</keyword>
<dbReference type="Proteomes" id="UP000053800">
    <property type="component" value="Unassembled WGS sequence"/>
</dbReference>
<name>A0ABR5BCZ9_CRYGA</name>
<gene>
    <name evidence="1" type="ORF">I314_02260</name>
</gene>
<evidence type="ECO:0000313" key="1">
    <source>
        <dbReference type="EMBL" id="KIR67047.1"/>
    </source>
</evidence>
<sequence length="101" mass="11086">MASHPLGHRGSGDEGRESQGCRIFYHPAAASDLSRYHTSWVSPPELLALKLEYSLLRVASTQPILQNMCTPFMTASAVWKTSKKKSTPSSPTTLRTKAVIL</sequence>
<protein>
    <submittedName>
        <fullName evidence="1">Uncharacterized protein</fullName>
    </submittedName>
</protein>
<organism evidence="1 2">
    <name type="scientific">Cryptococcus bacillisporus CA1873</name>
    <dbReference type="NCBI Taxonomy" id="1296111"/>
    <lineage>
        <taxon>Eukaryota</taxon>
        <taxon>Fungi</taxon>
        <taxon>Dikarya</taxon>
        <taxon>Basidiomycota</taxon>
        <taxon>Agaricomycotina</taxon>
        <taxon>Tremellomycetes</taxon>
        <taxon>Tremellales</taxon>
        <taxon>Cryptococcaceae</taxon>
        <taxon>Cryptococcus</taxon>
        <taxon>Cryptococcus gattii species complex</taxon>
    </lineage>
</organism>
<proteinExistence type="predicted"/>
<reference evidence="1 2" key="1">
    <citation type="submission" date="2015-01" db="EMBL/GenBank/DDBJ databases">
        <title>The Genome Sequence of Cryptococcus gattii CA1873.</title>
        <authorList>
            <consortium name="The Broad Institute Genomics Platform"/>
            <person name="Cuomo C."/>
            <person name="Litvintseva A."/>
            <person name="Chen Y."/>
            <person name="Heitman J."/>
            <person name="Sun S."/>
            <person name="Springer D."/>
            <person name="Dromer F."/>
            <person name="Young S."/>
            <person name="Zeng Q."/>
            <person name="Gargeya S."/>
            <person name="Abouelleil A."/>
            <person name="Alvarado L."/>
            <person name="Chapman S.B."/>
            <person name="Gainer-Dewar J."/>
            <person name="Goldberg J."/>
            <person name="Griggs A."/>
            <person name="Gujja S."/>
            <person name="Hansen M."/>
            <person name="Howarth C."/>
            <person name="Imamovic A."/>
            <person name="Larimer J."/>
            <person name="Murphy C."/>
            <person name="Naylor J."/>
            <person name="Pearson M."/>
            <person name="Priest M."/>
            <person name="Roberts A."/>
            <person name="Saif S."/>
            <person name="Shea T."/>
            <person name="Sykes S."/>
            <person name="Wortman J."/>
            <person name="Nusbaum C."/>
            <person name="Birren B."/>
        </authorList>
    </citation>
    <scope>NUCLEOTIDE SEQUENCE [LARGE SCALE GENOMIC DNA]</scope>
    <source>
        <strain evidence="1 2">CA1873</strain>
    </source>
</reference>
<evidence type="ECO:0000313" key="2">
    <source>
        <dbReference type="Proteomes" id="UP000053800"/>
    </source>
</evidence>
<accession>A0ABR5BCZ9</accession>
<dbReference type="EMBL" id="KN848893">
    <property type="protein sequence ID" value="KIR67047.1"/>
    <property type="molecule type" value="Genomic_DNA"/>
</dbReference>